<dbReference type="PANTHER" id="PTHR11439:SF495">
    <property type="entry name" value="REVERSE TRANSCRIPTASE, RNA-DEPENDENT DNA POLYMERASE-RELATED"/>
    <property type="match status" value="1"/>
</dbReference>
<feature type="compositionally biased region" description="Basic residues" evidence="1">
    <location>
        <begin position="1306"/>
        <end position="1322"/>
    </location>
</feature>
<protein>
    <submittedName>
        <fullName evidence="3">Uncharacterized mitochondrial protein AtMg00810-like</fullName>
    </submittedName>
</protein>
<feature type="compositionally biased region" description="Basic and acidic residues" evidence="1">
    <location>
        <begin position="1516"/>
        <end position="1527"/>
    </location>
</feature>
<feature type="compositionally biased region" description="Basic and acidic residues" evidence="1">
    <location>
        <begin position="493"/>
        <end position="502"/>
    </location>
</feature>
<sequence>MVPSKKGTTQCNSRVPGFDCSSVLASLLETLNKKNITSKATLLFNGRRRYKSTTTTTNSINRSPPDGVIYYALWEVILNGNSAVQMTKDEAGNEIEVPPVTAQQILARTRERKAKSTLLMAIPDEHLARFHGIKDAKTLWAAIKTRFGEGLDKGYDRFQRLLSMLDIHRAGASTEDANKKFLRSLPSAWSNISLIIRNNPGIDNLDIDDLYNNLKVYKTDIKGSSGLFSNSQNVAFVFTKSTNNTNELNAAYSVSTATNHSSQAQEGTLPEITDQQGIQGTGVEMLGMQEEEATDFALMDFTSILQAPQAPIQSAKVKTGLGYDSQFNKKEVLDIKEEEMTEIVFDNCLSDEENSLANDRFKKGEIYHAVSPPLTRKYMPPKHDLSFIGLDDSIYKLKISEIVASLTKNEKDAPKTSTACVEKPKEDRSSAPLIQDWDTNSDDDTVFRPEPILAKIDFVKAGESIKHVKPVEFVKHVKPIKYAKHVKPDKHVKTVEHAEKSKKFSSSPKVDRKEWNGKMTQKLRLGFGFTKKACFMCGSLIHLIKDYTFHEDRMAKKSVLPTNIGKGTGYKECRPVWNNVQRINHQKKFAPTAVFTRSGRIPVSTAKPKAAASTIAAKQVNTAGPKQSVNFSKSRISVVKGDGVTIVKTSSGCVWRPRVNEIDQLSKDNRALVTKTHNKTPYELLNGRTPRLDFMRPFGCPVTILNTLDPLGKFEGKADEGFLVGYSITCKAFRGIKLKNAGPQDTNGNVDAGKEVFDQHYISCHCGLLSLSLLRAQMTKLKMISLRIILEDNDVVNTFSKEFEQECMDQRGVTKAGSANSFNTVSKLVNAASTLGTFSTGGPSSPHPDAFIHANTLLHVDQDDSQIPNLEDTAKIQSTGIFNNAYDDDLDVFASPVQNVGAEADFNNIKSSTVYKQWGMEKKSSGGHAFVSYINKQRRTNHKDYENCLFACFLLEMEPKKVAQALDDESWVEAMNKKDKNGIVVRNKARLVAQGHRQEEGIDYDEVFAPVARIEAIMIFLVFASFMGCIVYQIDVKSAFLYGTIEEEMSSIGDLTFFLGLQVKQSEEGIFISQDKYVAKILKKFDLSSVKTASTLIETQKTLVKDEEATDVDVHLYRSMIGSLMYLTASRPDIMYLKSQPKLGLWYPRDSPFNLEAYSDSDYVRANLDRKPTTGGYQFLCRRLISWQCKKQTIVATFTTKAEYVVATNCCGQEIGLGDRHRRQETTLGVHMLRLDDLTDFVPPTPHDSPLLRGHIPGSDEGRPNLLELMNICTQLSNRVLALEEAKTTQDKVITRLKLRVRMLEKKRKARTSQPIKRRLFKGRVETSTDKSLGEDASKQRRNDDKTEELNLTDGADTEVTVEDKGNGEKGGSIADQVSTELDKAQKEKQKQKKATIVALTEEFDEIQAKMDADHKLAVRMTYEEQEKYTIEERARLLAKYFERRKKQLATERAEAIRNKPPIKSQVKNKMITYLKHMGNYTHQQLNHKTFEELQKLYQKEQMWINDFVPMNSKKEGKKLVEPESKDKKGKRIKRVADSALKQKYSKKQKMMQEQESTKSDEEESADYGHENKELRMWLIVVSNEEETVDQEILSTNYPRVDWESQISGNVDMEDLHVYKIIKANGNTIYHKSLSIMLRKFDRQDLVDLHRLVMKRFEDNTPEGYNLLLCRNLKSSYIADGWYFELLQHVSREKVSSHQGNAREDVKLEVRS</sequence>
<feature type="region of interest" description="Disordered" evidence="1">
    <location>
        <begin position="1516"/>
        <end position="1568"/>
    </location>
</feature>
<reference evidence="3" key="1">
    <citation type="journal article" date="2019" name="Sci. Rep.">
        <title>Draft genome of Tanacetum cinerariifolium, the natural source of mosquito coil.</title>
        <authorList>
            <person name="Yamashiro T."/>
            <person name="Shiraishi A."/>
            <person name="Satake H."/>
            <person name="Nakayama K."/>
        </authorList>
    </citation>
    <scope>NUCLEOTIDE SEQUENCE</scope>
</reference>
<dbReference type="Pfam" id="PF07727">
    <property type="entry name" value="RVT_2"/>
    <property type="match status" value="1"/>
</dbReference>
<comment type="caution">
    <text evidence="3">The sequence shown here is derived from an EMBL/GenBank/DDBJ whole genome shotgun (WGS) entry which is preliminary data.</text>
</comment>
<accession>A0A6L2JYK8</accession>
<feature type="region of interest" description="Disordered" evidence="1">
    <location>
        <begin position="1306"/>
        <end position="1376"/>
    </location>
</feature>
<gene>
    <name evidence="3" type="ORF">Tci_013748</name>
</gene>
<feature type="region of interest" description="Disordered" evidence="1">
    <location>
        <begin position="493"/>
        <end position="513"/>
    </location>
</feature>
<feature type="compositionally biased region" description="Basic and acidic residues" evidence="1">
    <location>
        <begin position="1551"/>
        <end position="1560"/>
    </location>
</feature>
<feature type="compositionally biased region" description="Basic and acidic residues" evidence="1">
    <location>
        <begin position="1323"/>
        <end position="1349"/>
    </location>
</feature>
<feature type="domain" description="Reverse transcriptase Ty1/copia-type" evidence="2">
    <location>
        <begin position="970"/>
        <end position="1049"/>
    </location>
</feature>
<dbReference type="EMBL" id="BKCJ010001480">
    <property type="protein sequence ID" value="GEU41770.1"/>
    <property type="molecule type" value="Genomic_DNA"/>
</dbReference>
<dbReference type="CDD" id="cd09272">
    <property type="entry name" value="RNase_HI_RT_Ty1"/>
    <property type="match status" value="1"/>
</dbReference>
<dbReference type="InterPro" id="IPR013103">
    <property type="entry name" value="RVT_2"/>
</dbReference>
<evidence type="ECO:0000256" key="1">
    <source>
        <dbReference type="SAM" id="MobiDB-lite"/>
    </source>
</evidence>
<name>A0A6L2JYK8_TANCI</name>
<proteinExistence type="predicted"/>
<evidence type="ECO:0000313" key="3">
    <source>
        <dbReference type="EMBL" id="GEU41770.1"/>
    </source>
</evidence>
<dbReference type="PANTHER" id="PTHR11439">
    <property type="entry name" value="GAG-POL-RELATED RETROTRANSPOSON"/>
    <property type="match status" value="1"/>
</dbReference>
<feature type="region of interest" description="Disordered" evidence="1">
    <location>
        <begin position="413"/>
        <end position="443"/>
    </location>
</feature>
<evidence type="ECO:0000259" key="2">
    <source>
        <dbReference type="Pfam" id="PF07727"/>
    </source>
</evidence>
<organism evidence="3">
    <name type="scientific">Tanacetum cinerariifolium</name>
    <name type="common">Dalmatian daisy</name>
    <name type="synonym">Chrysanthemum cinerariifolium</name>
    <dbReference type="NCBI Taxonomy" id="118510"/>
    <lineage>
        <taxon>Eukaryota</taxon>
        <taxon>Viridiplantae</taxon>
        <taxon>Streptophyta</taxon>
        <taxon>Embryophyta</taxon>
        <taxon>Tracheophyta</taxon>
        <taxon>Spermatophyta</taxon>
        <taxon>Magnoliopsida</taxon>
        <taxon>eudicotyledons</taxon>
        <taxon>Gunneridae</taxon>
        <taxon>Pentapetalae</taxon>
        <taxon>asterids</taxon>
        <taxon>campanulids</taxon>
        <taxon>Asterales</taxon>
        <taxon>Asteraceae</taxon>
        <taxon>Asteroideae</taxon>
        <taxon>Anthemideae</taxon>
        <taxon>Anthemidinae</taxon>
        <taxon>Tanacetum</taxon>
    </lineage>
</organism>